<gene>
    <name evidence="2" type="ORF">OJF2_05310</name>
</gene>
<accession>A0A5B9VUV6</accession>
<keyword evidence="3" id="KW-1185">Reference proteome</keyword>
<name>A0A5B9VUV6_9BACT</name>
<feature type="region of interest" description="Disordered" evidence="1">
    <location>
        <begin position="1120"/>
        <end position="1304"/>
    </location>
</feature>
<sequence length="2379" mass="247936">MNDPLVRIGLSETACDFRPLALDPGLPMLDPEGATYRVLRRWLGDFAAEPVVRGGRVEFHAQREGRRPLGIELEPASAADLAGPLKDQHAALQQRLAAIRPATASERLILNQLRLPERHRDCFLFKYRTPGGPWQLVWLWGYVRKDEEPGTAVLCGRPECATLFVRRGSRPSRCPACAGAGGGERKRSNALPAAAALVVLAGLAASGYWFLTRKPAPPPVAVANVEAPPTAPALRLVVSPETWSGPVGARVAFQVRKSGPDGTSEDLGPAVLADVEDPRICRMDDATMRATALAPGKTAAHFRLGALETTVTLSVREPGAPRTLTIEPADPAINVGSTAALRLIGEYDDGSHADLTEAARWVAEPRQRLFCYGGWIEGLAAGEAEVAAEYRAGPSMVKPLRASRKVVVKDEPYRSLAVEIGPDPLRVATPVEVRVTATTGSGRRVPVSKSSALKLEVDPPQVAGIRDGRLVGQATGAGRLLARLDKLEAAREFRVAPGEPLPTSDGLPTHLRMAVGEVASLPGMRDVRGLESRAPGVVAVNGDRRLVAKAAGSATIVATLEPQAASAKPEDKATLAGPKVREVKVDVEAVELASLAIVPKRIALPVDEPVTARVVARGRDNREVELAPAVLAWEMLPASDAVGFDASRLEFRGREAASEATHPIAVRHRGLRATGEVEVVSSPFRLSVTPPGPIELPVGQSAPLQVWADRRGNRRSEIPADRVQWEAAPSPQFAIARGEVTARGPAGGTWEIRARYRGQASAPVLFRAAPAGTDEGRLVADRPVLMPGDSGRLRVERSGQPGTGPGSPDEARFVSSDPAVLAVEAKGGIYRAIKPGEATVRVAFPPPRGEISSPFRVIDPASARLAFEPERLTLGVGQVGNLALMVSAPGQAAVPLSDLGELHLTVESPSAVKLEGLRVLGLSPSGPLGVGASYRSLSARATVQVVKAGAVSPLRFEPARVTAPPGSSITPRLQEQVPGHPEQWRDVRPDAVTWKPNPAIVATPGTATAPGQLTIGKAARGDVEAVASYQGREARLPITVDEKANAHASSGARLELVREPAGLSIPVGGSQRYSLMIREGGQSRPASSPEWPADFEGEFVSWKAPVLTARKAGHRQRLTAGAEGKSMTFEAFTSGPPRPPEVAAVPPKEKPRSVRIAPGGKSPLRVTPGGRNGDFRVQATYGDGETRDVTDRSFVRSRAGRDSRSKGMNGSPPREGPSQPGAGVGSPAQAAPGDQASRGDGKGGPATVGARQGSGTGAARGDGKDGPATVGASQGSGTGAAGNGGRGIGPAGPAGRGTGPVAADRGVVRGLRPGKDVVDAEYRGVRSDQGLDVDVVEAPAIDAIRIEPDQVRLSVGESQPLRAIGLAGGQSVGEITDRAGLVWKSRSPRILAEDGPTVTATAEGRGGVTAQLGSIVSAPAEMEVLSRGSGSVGGLELRPAEMTLRVGESVQIGRDVLVFRGGRDVGGRCRVVAPHPDLLAPGPDGRTLTGRSPGSTTVDVMENGGHASLAVRVLASTDPSAGPAARAVDPKDTRLVIEPGEVSLLVGGVEDLRVYLVDEAGRWTDRTAGASLESSKPEVVRIVGARATARSSGQAVVTARLAGTQLTTEAAVAVADSRATELRVEPASLSMYAGERSRLRVRGRDEAGDRELADHPDLTFEVAGKDPGSVGVGPGGEVSAWSPGEAEVRVRWRAGSPVVVPVHVSAIDPSRIELSPAEGAVSRGDRMTFRVHAKQGDRDVELGPDQGVVLEVEDGSVARVESGLVVLGLSEGETNVVARRRGARAVARLSVLPPRAEGSTSPRPQSLRLEPESMRLAAGATGRSLKVLLVASDGHERDVTATARLELQPAAGVVSLRQDPSGIVVAPSKPGFARIRADVEGLSAPRPLDVEVVEAPADAARLRVMPSSLRLHPGEVAALDRVVLDSGPGLDLADVPYRLSIKAARVAAVEGGTRVRALAAGTAELEVEADGPPGRAGSLSARVPIAVEDSGAGEGEPAGLRLTGPTHTTVGAVVEFGVEEVLADASTRPVGHPGAALVVEEGRELVATRPGPALRAEAPGVASIRARYRGLISNSLRLDVQPRAASYRAIELEVDPHPLVVGEERQYRLWGDPADGGPRQDLTGLVGVAGGPEVRLEPAGADGEGPIAAARAGRVVGQKPGRARLRGGWVDGLASEGVPIEVVDAPAGTLGIEPASPSARVGETVTLSAVLRGVSGGRSPRPVEARWESLDGGRLDPGGEAGEFVARAAGRARVRARFGGQEAVANVEVAAEPFGEVRAGEISIDGDAFQVPLEVRAPRGGAGFEYRIVAEDGEATAWAPAEGREDSLTARLRSPKLKLRPGSTYQLVIEARAPATTTERYPYRFRLGLNVIRDPHSPH</sequence>
<dbReference type="OrthoDB" id="6192638at2"/>
<dbReference type="KEGG" id="agv:OJF2_05310"/>
<dbReference type="EMBL" id="CP042997">
    <property type="protein sequence ID" value="QEH32062.1"/>
    <property type="molecule type" value="Genomic_DNA"/>
</dbReference>
<feature type="compositionally biased region" description="Gly residues" evidence="1">
    <location>
        <begin position="1274"/>
        <end position="1298"/>
    </location>
</feature>
<evidence type="ECO:0000313" key="2">
    <source>
        <dbReference type="EMBL" id="QEH32062.1"/>
    </source>
</evidence>
<proteinExistence type="predicted"/>
<evidence type="ECO:0000256" key="1">
    <source>
        <dbReference type="SAM" id="MobiDB-lite"/>
    </source>
</evidence>
<dbReference type="Proteomes" id="UP000324233">
    <property type="component" value="Chromosome"/>
</dbReference>
<evidence type="ECO:0000313" key="3">
    <source>
        <dbReference type="Proteomes" id="UP000324233"/>
    </source>
</evidence>
<feature type="compositionally biased region" description="Gly residues" evidence="1">
    <location>
        <begin position="1242"/>
        <end position="1260"/>
    </location>
</feature>
<dbReference type="RefSeq" id="WP_148590969.1">
    <property type="nucleotide sequence ID" value="NZ_CP042997.1"/>
</dbReference>
<feature type="region of interest" description="Disordered" evidence="1">
    <location>
        <begin position="962"/>
        <end position="982"/>
    </location>
</feature>
<feature type="region of interest" description="Disordered" evidence="1">
    <location>
        <begin position="784"/>
        <end position="813"/>
    </location>
</feature>
<reference evidence="2 3" key="1">
    <citation type="submission" date="2019-08" db="EMBL/GenBank/DDBJ databases">
        <title>Deep-cultivation of Planctomycetes and their phenomic and genomic characterization uncovers novel biology.</title>
        <authorList>
            <person name="Wiegand S."/>
            <person name="Jogler M."/>
            <person name="Boedeker C."/>
            <person name="Pinto D."/>
            <person name="Vollmers J."/>
            <person name="Rivas-Marin E."/>
            <person name="Kohn T."/>
            <person name="Peeters S.H."/>
            <person name="Heuer A."/>
            <person name="Rast P."/>
            <person name="Oberbeckmann S."/>
            <person name="Bunk B."/>
            <person name="Jeske O."/>
            <person name="Meyerdierks A."/>
            <person name="Storesund J.E."/>
            <person name="Kallscheuer N."/>
            <person name="Luecker S."/>
            <person name="Lage O.M."/>
            <person name="Pohl T."/>
            <person name="Merkel B.J."/>
            <person name="Hornburger P."/>
            <person name="Mueller R.-W."/>
            <person name="Bruemmer F."/>
            <person name="Labrenz M."/>
            <person name="Spormann A.M."/>
            <person name="Op den Camp H."/>
            <person name="Overmann J."/>
            <person name="Amann R."/>
            <person name="Jetten M.S.M."/>
            <person name="Mascher T."/>
            <person name="Medema M.H."/>
            <person name="Devos D.P."/>
            <person name="Kaster A.-K."/>
            <person name="Ovreas L."/>
            <person name="Rohde M."/>
            <person name="Galperin M.Y."/>
            <person name="Jogler C."/>
        </authorList>
    </citation>
    <scope>NUCLEOTIDE SEQUENCE [LARGE SCALE GENOMIC DNA]</scope>
    <source>
        <strain evidence="2 3">OJF2</strain>
    </source>
</reference>
<feature type="compositionally biased region" description="Basic and acidic residues" evidence="1">
    <location>
        <begin position="1184"/>
        <end position="1205"/>
    </location>
</feature>
<organism evidence="2 3">
    <name type="scientific">Aquisphaera giovannonii</name>
    <dbReference type="NCBI Taxonomy" id="406548"/>
    <lineage>
        <taxon>Bacteria</taxon>
        <taxon>Pseudomonadati</taxon>
        <taxon>Planctomycetota</taxon>
        <taxon>Planctomycetia</taxon>
        <taxon>Isosphaerales</taxon>
        <taxon>Isosphaeraceae</taxon>
        <taxon>Aquisphaera</taxon>
    </lineage>
</organism>
<protein>
    <submittedName>
        <fullName evidence="2">Bacterial Ig-like domain (Group 2)</fullName>
    </submittedName>
</protein>
<dbReference type="Gene3D" id="2.60.40.1080">
    <property type="match status" value="3"/>
</dbReference>